<protein>
    <recommendedName>
        <fullName evidence="3">Lipoprotein</fullName>
    </recommendedName>
</protein>
<evidence type="ECO:0008006" key="3">
    <source>
        <dbReference type="Google" id="ProtNLM"/>
    </source>
</evidence>
<dbReference type="AlphaFoldDB" id="A0A2W5T670"/>
<dbReference type="EMBL" id="QFQP01000035">
    <property type="protein sequence ID" value="PZR06955.1"/>
    <property type="molecule type" value="Genomic_DNA"/>
</dbReference>
<gene>
    <name evidence="1" type="ORF">DI536_29235</name>
</gene>
<evidence type="ECO:0000313" key="2">
    <source>
        <dbReference type="Proteomes" id="UP000249061"/>
    </source>
</evidence>
<dbReference type="Proteomes" id="UP000249061">
    <property type="component" value="Unassembled WGS sequence"/>
</dbReference>
<sequence>MRLPAAVLALSLSACTAGPEVTPARLWTTREFLTAHGQAYDFGGWSPDELLKLEGEPLAFRDGALQTGGPGLTFFPGVADGAPVTFVITEIWANHPQPWVEPVWAPFDENQQAVDGVQNVFPVGLDSTFYTPFWRAEFLLTPGLTPDTYRDARDVLGAEGIERRLGPLLVCPFVPEGLGFGDDGTGWRDPLTLGEVSLSSGPRKGWVDGALVDYYDFGPRVRGEGDAVFAADFYVFVKRDGDRPLPLAAVLPSEPLLNALVNRVDVPLPEGAAPFVPEARPELRALLEARGVTAPVVPASLNRFTAYALRVAMNPSCFEAADFPASCDWLDSAARLRRLRPDQLMARPVQLTLGVAIPPEVSP</sequence>
<evidence type="ECO:0000313" key="1">
    <source>
        <dbReference type="EMBL" id="PZR06955.1"/>
    </source>
</evidence>
<reference evidence="1 2" key="1">
    <citation type="submission" date="2017-08" db="EMBL/GenBank/DDBJ databases">
        <title>Infants hospitalized years apart are colonized by the same room-sourced microbial strains.</title>
        <authorList>
            <person name="Brooks B."/>
            <person name="Olm M.R."/>
            <person name="Firek B.A."/>
            <person name="Baker R."/>
            <person name="Thomas B.C."/>
            <person name="Morowitz M.J."/>
            <person name="Banfield J.F."/>
        </authorList>
    </citation>
    <scope>NUCLEOTIDE SEQUENCE [LARGE SCALE GENOMIC DNA]</scope>
    <source>
        <strain evidence="1">S2_003_000_R2_14</strain>
    </source>
</reference>
<dbReference type="PROSITE" id="PS51257">
    <property type="entry name" value="PROKAR_LIPOPROTEIN"/>
    <property type="match status" value="1"/>
</dbReference>
<proteinExistence type="predicted"/>
<name>A0A2W5T670_9BACT</name>
<comment type="caution">
    <text evidence="1">The sequence shown here is derived from an EMBL/GenBank/DDBJ whole genome shotgun (WGS) entry which is preliminary data.</text>
</comment>
<organism evidence="1 2">
    <name type="scientific">Archangium gephyra</name>
    <dbReference type="NCBI Taxonomy" id="48"/>
    <lineage>
        <taxon>Bacteria</taxon>
        <taxon>Pseudomonadati</taxon>
        <taxon>Myxococcota</taxon>
        <taxon>Myxococcia</taxon>
        <taxon>Myxococcales</taxon>
        <taxon>Cystobacterineae</taxon>
        <taxon>Archangiaceae</taxon>
        <taxon>Archangium</taxon>
    </lineage>
</organism>
<accession>A0A2W5T670</accession>